<dbReference type="Proteomes" id="UP000664032">
    <property type="component" value="Unassembled WGS sequence"/>
</dbReference>
<protein>
    <submittedName>
        <fullName evidence="1">Endo-beta-1,4-glucanase D</fullName>
    </submittedName>
</protein>
<gene>
    <name evidence="1" type="ORF">JR316_0011805</name>
</gene>
<proteinExistence type="predicted"/>
<reference evidence="1" key="1">
    <citation type="submission" date="2021-10" db="EMBL/GenBank/DDBJ databases">
        <title>Psilocybe cubensis genome.</title>
        <authorList>
            <person name="Mckernan K.J."/>
            <person name="Crawford S."/>
            <person name="Trippe A."/>
            <person name="Kane L.T."/>
            <person name="Mclaughlin S."/>
        </authorList>
    </citation>
    <scope>NUCLEOTIDE SEQUENCE</scope>
    <source>
        <strain evidence="1">MGC-MH-2018</strain>
    </source>
</reference>
<evidence type="ECO:0000313" key="2">
    <source>
        <dbReference type="Proteomes" id="UP000664032"/>
    </source>
</evidence>
<name>A0ACB8GL87_PSICU</name>
<organism evidence="1 2">
    <name type="scientific">Psilocybe cubensis</name>
    <name type="common">Psychedelic mushroom</name>
    <name type="synonym">Stropharia cubensis</name>
    <dbReference type="NCBI Taxonomy" id="181762"/>
    <lineage>
        <taxon>Eukaryota</taxon>
        <taxon>Fungi</taxon>
        <taxon>Dikarya</taxon>
        <taxon>Basidiomycota</taxon>
        <taxon>Agaricomycotina</taxon>
        <taxon>Agaricomycetes</taxon>
        <taxon>Agaricomycetidae</taxon>
        <taxon>Agaricales</taxon>
        <taxon>Agaricineae</taxon>
        <taxon>Strophariaceae</taxon>
        <taxon>Psilocybe</taxon>
    </lineage>
</organism>
<evidence type="ECO:0000313" key="1">
    <source>
        <dbReference type="EMBL" id="KAH9476234.1"/>
    </source>
</evidence>
<comment type="caution">
    <text evidence="1">The sequence shown here is derived from an EMBL/GenBank/DDBJ whole genome shotgun (WGS) entry which is preliminary data.</text>
</comment>
<keyword evidence="2" id="KW-1185">Reference proteome</keyword>
<dbReference type="EMBL" id="JAFIQS020000011">
    <property type="protein sequence ID" value="KAH9476234.1"/>
    <property type="molecule type" value="Genomic_DNA"/>
</dbReference>
<sequence>MRYALTTAAFIASAAAHATFQQLWINNVDAGSSCVRLPNSNSPITSVTGSDIACNVAGSSRGVCPVNAGDQLTVEMHQQPGDRSCNSEAIGGDHFGPVQVYMAAVSDATTAVGSSQNWFKVAGLGMVSRSPNYFGTQVLNDNCGHFTFTVPRDIAPGNYLVRAEVIALHVASQPGGAQFYVSCYQINVSGSGSAKPPTVKFPGAYSANDPGILVNIHQSLSTYIVPGPTPYGTTIPPVASTPYPTTATWNTANQPKTVPTVVPGSPATTVSTGQGGPTSVSTSFTTPTVTPTSTPGGSPLWGQCGGVNRMDWRHFLCTGNVQSTQRLLSSVRKLGRIRSAYLCH</sequence>
<accession>A0ACB8GL87</accession>